<evidence type="ECO:0000313" key="2">
    <source>
        <dbReference type="Proteomes" id="UP001623348"/>
    </source>
</evidence>
<proteinExistence type="predicted"/>
<evidence type="ECO:0000313" key="1">
    <source>
        <dbReference type="EMBL" id="GAB0196592.1"/>
    </source>
</evidence>
<dbReference type="Proteomes" id="UP001623348">
    <property type="component" value="Unassembled WGS sequence"/>
</dbReference>
<dbReference type="AlphaFoldDB" id="A0ABC9XGU6"/>
<gene>
    <name evidence="1" type="ORF">GRJ2_002124500</name>
</gene>
<reference evidence="1 2" key="1">
    <citation type="submission" date="2024-06" db="EMBL/GenBank/DDBJ databases">
        <title>The draft genome of Grus japonensis, version 3.</title>
        <authorList>
            <person name="Nabeshima K."/>
            <person name="Suzuki S."/>
            <person name="Onuma M."/>
        </authorList>
    </citation>
    <scope>NUCLEOTIDE SEQUENCE [LARGE SCALE GENOMIC DNA]</scope>
    <source>
        <strain evidence="1 2">451A</strain>
    </source>
</reference>
<protein>
    <submittedName>
        <fullName evidence="1">Uncharacterized protein</fullName>
    </submittedName>
</protein>
<organism evidence="1 2">
    <name type="scientific">Grus japonensis</name>
    <name type="common">Japanese crane</name>
    <name type="synonym">Red-crowned crane</name>
    <dbReference type="NCBI Taxonomy" id="30415"/>
    <lineage>
        <taxon>Eukaryota</taxon>
        <taxon>Metazoa</taxon>
        <taxon>Chordata</taxon>
        <taxon>Craniata</taxon>
        <taxon>Vertebrata</taxon>
        <taxon>Euteleostomi</taxon>
        <taxon>Archelosauria</taxon>
        <taxon>Archosauria</taxon>
        <taxon>Dinosauria</taxon>
        <taxon>Saurischia</taxon>
        <taxon>Theropoda</taxon>
        <taxon>Coelurosauria</taxon>
        <taxon>Aves</taxon>
        <taxon>Neognathae</taxon>
        <taxon>Neoaves</taxon>
        <taxon>Gruiformes</taxon>
        <taxon>Gruidae</taxon>
        <taxon>Grus</taxon>
    </lineage>
</organism>
<name>A0ABC9XGU6_GRUJA</name>
<sequence length="94" mass="10168">MGCRTAFLVALDGPGFRKGTGLPAISAFCTCNPLPVLHLHLRQLRAGSCGQAAIEQQRGKVTFPPDGHVPPLKLHAKEMFKTREKPPKVSELPV</sequence>
<dbReference type="EMBL" id="BAAFJT010000015">
    <property type="protein sequence ID" value="GAB0196592.1"/>
    <property type="molecule type" value="Genomic_DNA"/>
</dbReference>
<keyword evidence="2" id="KW-1185">Reference proteome</keyword>
<accession>A0ABC9XGU6</accession>
<comment type="caution">
    <text evidence="1">The sequence shown here is derived from an EMBL/GenBank/DDBJ whole genome shotgun (WGS) entry which is preliminary data.</text>
</comment>